<dbReference type="CDD" id="cd02440">
    <property type="entry name" value="AdoMet_MTases"/>
    <property type="match status" value="1"/>
</dbReference>
<comment type="similarity">
    <text evidence="3">Belongs to the methyltransferase superfamily. Arsenite methyltransferase family.</text>
</comment>
<evidence type="ECO:0000256" key="1">
    <source>
        <dbReference type="ARBA" id="ARBA00022679"/>
    </source>
</evidence>
<proteinExistence type="inferred from homology"/>
<evidence type="ECO:0000256" key="3">
    <source>
        <dbReference type="ARBA" id="ARBA00034487"/>
    </source>
</evidence>
<comment type="catalytic activity">
    <reaction evidence="6">
        <text>arsenic triglutathione + [thioredoxin]-dithiol + S-adenosyl-L-methionine + 2 H2O = methylarsonous acid + [thioredoxin]-disulfide + 3 glutathione + S-adenosyl-L-homocysteine + H(+)</text>
        <dbReference type="Rhea" id="RHEA:69460"/>
        <dbReference type="Rhea" id="RHEA-COMP:10698"/>
        <dbReference type="Rhea" id="RHEA-COMP:10700"/>
        <dbReference type="ChEBI" id="CHEBI:15377"/>
        <dbReference type="ChEBI" id="CHEBI:15378"/>
        <dbReference type="ChEBI" id="CHEBI:17826"/>
        <dbReference type="ChEBI" id="CHEBI:29950"/>
        <dbReference type="ChEBI" id="CHEBI:50058"/>
        <dbReference type="ChEBI" id="CHEBI:57856"/>
        <dbReference type="ChEBI" id="CHEBI:57925"/>
        <dbReference type="ChEBI" id="CHEBI:59789"/>
        <dbReference type="ChEBI" id="CHEBI:183640"/>
        <dbReference type="EC" id="2.1.1.137"/>
    </reaction>
</comment>
<dbReference type="SUPFAM" id="SSF53335">
    <property type="entry name" value="S-adenosyl-L-methionine-dependent methyltransferases"/>
    <property type="match status" value="1"/>
</dbReference>
<evidence type="ECO:0000313" key="10">
    <source>
        <dbReference type="EMBL" id="MDC7226245.1"/>
    </source>
</evidence>
<feature type="domain" description="Methyltransferase" evidence="9">
    <location>
        <begin position="37"/>
        <end position="182"/>
    </location>
</feature>
<evidence type="ECO:0000256" key="5">
    <source>
        <dbReference type="ARBA" id="ARBA00034545"/>
    </source>
</evidence>
<dbReference type="AlphaFoldDB" id="A0AAJ1IF47"/>
<dbReference type="Proteomes" id="UP001221217">
    <property type="component" value="Unassembled WGS sequence"/>
</dbReference>
<protein>
    <recommendedName>
        <fullName evidence="5">Arsenite methyltransferase</fullName>
        <ecNumber evidence="4">2.1.1.137</ecNumber>
    </recommendedName>
</protein>
<evidence type="ECO:0000259" key="9">
    <source>
        <dbReference type="Pfam" id="PF13847"/>
    </source>
</evidence>
<dbReference type="Pfam" id="PF13847">
    <property type="entry name" value="Methyltransf_31"/>
    <property type="match status" value="1"/>
</dbReference>
<dbReference type="Gene3D" id="3.40.50.150">
    <property type="entry name" value="Vaccinia Virus protein VP39"/>
    <property type="match status" value="1"/>
</dbReference>
<dbReference type="InterPro" id="IPR026669">
    <property type="entry name" value="Arsenite_MeTrfase-like"/>
</dbReference>
<evidence type="ECO:0000256" key="2">
    <source>
        <dbReference type="ARBA" id="ARBA00022691"/>
    </source>
</evidence>
<evidence type="ECO:0000256" key="4">
    <source>
        <dbReference type="ARBA" id="ARBA00034521"/>
    </source>
</evidence>
<keyword evidence="2" id="KW-0949">S-adenosyl-L-methionine</keyword>
<dbReference type="PANTHER" id="PTHR43675:SF8">
    <property type="entry name" value="ARSENITE METHYLTRANSFERASE"/>
    <property type="match status" value="1"/>
</dbReference>
<organism evidence="10 11">
    <name type="scientific">Candidatus Thalassospirochaeta sargassi</name>
    <dbReference type="NCBI Taxonomy" id="3119039"/>
    <lineage>
        <taxon>Bacteria</taxon>
        <taxon>Pseudomonadati</taxon>
        <taxon>Spirochaetota</taxon>
        <taxon>Spirochaetia</taxon>
        <taxon>Spirochaetales</taxon>
        <taxon>Spirochaetaceae</taxon>
        <taxon>Candidatus Thalassospirochaeta</taxon>
    </lineage>
</organism>
<comment type="caution">
    <text evidence="10">The sequence shown here is derived from an EMBL/GenBank/DDBJ whole genome shotgun (WGS) entry which is preliminary data.</text>
</comment>
<evidence type="ECO:0000256" key="8">
    <source>
        <dbReference type="ARBA" id="ARBA00048428"/>
    </source>
</evidence>
<dbReference type="InterPro" id="IPR029063">
    <property type="entry name" value="SAM-dependent_MTases_sf"/>
</dbReference>
<keyword evidence="1" id="KW-0808">Transferase</keyword>
<accession>A0AAJ1IF47</accession>
<comment type="catalytic activity">
    <reaction evidence="7">
        <text>arsenic triglutathione + 2 [thioredoxin]-dithiol + 2 S-adenosyl-L-methionine + H2O = dimethylarsinous acid + 2 [thioredoxin]-disulfide + 3 glutathione + 2 S-adenosyl-L-homocysteine + 2 H(+)</text>
        <dbReference type="Rhea" id="RHEA:69464"/>
        <dbReference type="Rhea" id="RHEA-COMP:10698"/>
        <dbReference type="Rhea" id="RHEA-COMP:10700"/>
        <dbReference type="ChEBI" id="CHEBI:15377"/>
        <dbReference type="ChEBI" id="CHEBI:15378"/>
        <dbReference type="ChEBI" id="CHEBI:23808"/>
        <dbReference type="ChEBI" id="CHEBI:29950"/>
        <dbReference type="ChEBI" id="CHEBI:50058"/>
        <dbReference type="ChEBI" id="CHEBI:57856"/>
        <dbReference type="ChEBI" id="CHEBI:57925"/>
        <dbReference type="ChEBI" id="CHEBI:59789"/>
        <dbReference type="ChEBI" id="CHEBI:183640"/>
        <dbReference type="EC" id="2.1.1.137"/>
    </reaction>
</comment>
<dbReference type="InterPro" id="IPR025714">
    <property type="entry name" value="Methyltranfer_dom"/>
</dbReference>
<reference evidence="10 11" key="1">
    <citation type="submission" date="2022-12" db="EMBL/GenBank/DDBJ databases">
        <title>Metagenome assembled genome from gulf of manar.</title>
        <authorList>
            <person name="Kohli P."/>
            <person name="Pk S."/>
            <person name="Venkata Ramana C."/>
            <person name="Sasikala C."/>
        </authorList>
    </citation>
    <scope>NUCLEOTIDE SEQUENCE [LARGE SCALE GENOMIC DNA]</scope>
    <source>
        <strain evidence="10">JB008</strain>
    </source>
</reference>
<dbReference type="PANTHER" id="PTHR43675">
    <property type="entry name" value="ARSENITE METHYLTRANSFERASE"/>
    <property type="match status" value="1"/>
</dbReference>
<keyword evidence="10" id="KW-0489">Methyltransferase</keyword>
<dbReference type="EMBL" id="JAQQAL010000011">
    <property type="protein sequence ID" value="MDC7226245.1"/>
    <property type="molecule type" value="Genomic_DNA"/>
</dbReference>
<dbReference type="GO" id="GO:0032259">
    <property type="term" value="P:methylation"/>
    <property type="evidence" value="ECO:0007669"/>
    <property type="project" value="UniProtKB-KW"/>
</dbReference>
<dbReference type="EC" id="2.1.1.137" evidence="4"/>
<name>A0AAJ1IF47_9SPIO</name>
<evidence type="ECO:0000256" key="7">
    <source>
        <dbReference type="ARBA" id="ARBA00047943"/>
    </source>
</evidence>
<sequence>MSEIKTESAINIRYSELADTSCCLSCGGAVNHAKAGKNEICVDLGSGRGTDAIRMAESVGREGMVYGLDISDGMLKTAEKTASRLGIENIKFIKTDLEDMPLEENTVDLVISNCVINHAENKQNVWNEVHRILKAGGRFVVSDIYSSAPVPEEYKNDPEAVAECWAGSVTREEYLKQLENAGFTSVEILEESDPYPKGKITVSSWTILGYKAGCCCCK</sequence>
<dbReference type="GO" id="GO:0030791">
    <property type="term" value="F:arsenite methyltransferase activity"/>
    <property type="evidence" value="ECO:0007669"/>
    <property type="project" value="UniProtKB-EC"/>
</dbReference>
<evidence type="ECO:0000313" key="11">
    <source>
        <dbReference type="Proteomes" id="UP001221217"/>
    </source>
</evidence>
<evidence type="ECO:0000256" key="6">
    <source>
        <dbReference type="ARBA" id="ARBA00047941"/>
    </source>
</evidence>
<gene>
    <name evidence="10" type="ORF">PQJ61_05735</name>
</gene>
<comment type="catalytic activity">
    <reaction evidence="8">
        <text>arsenic triglutathione + 3 [thioredoxin]-dithiol + 3 S-adenosyl-L-methionine = trimethylarsine + 3 [thioredoxin]-disulfide + 3 glutathione + 3 S-adenosyl-L-homocysteine + 3 H(+)</text>
        <dbReference type="Rhea" id="RHEA:69432"/>
        <dbReference type="Rhea" id="RHEA-COMP:10698"/>
        <dbReference type="Rhea" id="RHEA-COMP:10700"/>
        <dbReference type="ChEBI" id="CHEBI:15378"/>
        <dbReference type="ChEBI" id="CHEBI:27130"/>
        <dbReference type="ChEBI" id="CHEBI:29950"/>
        <dbReference type="ChEBI" id="CHEBI:50058"/>
        <dbReference type="ChEBI" id="CHEBI:57856"/>
        <dbReference type="ChEBI" id="CHEBI:57925"/>
        <dbReference type="ChEBI" id="CHEBI:59789"/>
        <dbReference type="ChEBI" id="CHEBI:183640"/>
        <dbReference type="EC" id="2.1.1.137"/>
    </reaction>
</comment>